<proteinExistence type="inferred from homology"/>
<dbReference type="Pfam" id="PF01168">
    <property type="entry name" value="Ala_racemase_N"/>
    <property type="match status" value="1"/>
</dbReference>
<dbReference type="GO" id="GO:0036088">
    <property type="term" value="P:D-serine catabolic process"/>
    <property type="evidence" value="ECO:0007669"/>
    <property type="project" value="TreeGrafter"/>
</dbReference>
<dbReference type="EMBL" id="VSSQ01003840">
    <property type="protein sequence ID" value="MPM22590.1"/>
    <property type="molecule type" value="Genomic_DNA"/>
</dbReference>
<dbReference type="AlphaFoldDB" id="A0A644Y230"/>
<evidence type="ECO:0000256" key="1">
    <source>
        <dbReference type="ARBA" id="ARBA00005323"/>
    </source>
</evidence>
<protein>
    <submittedName>
        <fullName evidence="4">D-threonine aldolase</fullName>
        <ecNumber evidence="4">4.1.2.42</ecNumber>
    </submittedName>
</protein>
<evidence type="ECO:0000259" key="3">
    <source>
        <dbReference type="SMART" id="SM01119"/>
    </source>
</evidence>
<dbReference type="SUPFAM" id="SSF51419">
    <property type="entry name" value="PLP-binding barrel"/>
    <property type="match status" value="1"/>
</dbReference>
<dbReference type="PANTHER" id="PTHR28004:SF2">
    <property type="entry name" value="D-SERINE DEHYDRATASE"/>
    <property type="match status" value="1"/>
</dbReference>
<dbReference type="InterPro" id="IPR026956">
    <property type="entry name" value="D-ser_dehydrat-like_dom"/>
</dbReference>
<dbReference type="InterPro" id="IPR051466">
    <property type="entry name" value="D-amino_acid_metab_enzyme"/>
</dbReference>
<dbReference type="EC" id="4.1.2.42" evidence="4"/>
<dbReference type="Pfam" id="PF14031">
    <property type="entry name" value="D-ser_dehydrat"/>
    <property type="match status" value="1"/>
</dbReference>
<dbReference type="InterPro" id="IPR029066">
    <property type="entry name" value="PLP-binding_barrel"/>
</dbReference>
<dbReference type="InterPro" id="IPR042208">
    <property type="entry name" value="D-ser_dehydrat-like_sf"/>
</dbReference>
<dbReference type="SMART" id="SM01119">
    <property type="entry name" value="D-ser_dehydrat"/>
    <property type="match status" value="1"/>
</dbReference>
<accession>A0A644Y230</accession>
<keyword evidence="2 4" id="KW-0456">Lyase</keyword>
<dbReference type="Gene3D" id="2.40.37.20">
    <property type="entry name" value="D-serine dehydratase-like domain"/>
    <property type="match status" value="1"/>
</dbReference>
<comment type="caution">
    <text evidence="4">The sequence shown here is derived from an EMBL/GenBank/DDBJ whole genome shotgun (WGS) entry which is preliminary data.</text>
</comment>
<sequence>MYESLPTPAVVVELNAVENNIRSMLEGAARCQIAHRPHVKSHRSVQLAKMQLALGAKGITCAKLGEAEVMAGAGIDDILIAYPLIGEEKWERYARLFERCRVLRTMINSEYGAKGLSDTAKRYGRVFEVLVELDGGTRRGGLLPGEAALQFAESVRKYDGIKIVGLLYYPGRSYHEETLEGIERVARQERDELMETARLLKNAGFDCSILSGGNTVTGKVPECLAGITEIRSGNYIFNDCAQLWKNRVTEEDCALRIVSTVIAKPDAANAILDCGTKTMSGDNLTPEHPRFGFIIGHPDAIIWNLNEEHGFVRSREGALDLEVGDRVVIIPNHACVVPNLAGALYGMHGGEFSEMIRVDAQSRSD</sequence>
<dbReference type="InterPro" id="IPR001608">
    <property type="entry name" value="Ala_racemase_N"/>
</dbReference>
<evidence type="ECO:0000313" key="4">
    <source>
        <dbReference type="EMBL" id="MPM22590.1"/>
    </source>
</evidence>
<organism evidence="4">
    <name type="scientific">bioreactor metagenome</name>
    <dbReference type="NCBI Taxonomy" id="1076179"/>
    <lineage>
        <taxon>unclassified sequences</taxon>
        <taxon>metagenomes</taxon>
        <taxon>ecological metagenomes</taxon>
    </lineage>
</organism>
<dbReference type="PANTHER" id="PTHR28004">
    <property type="entry name" value="ZGC:162816-RELATED"/>
    <property type="match status" value="1"/>
</dbReference>
<gene>
    <name evidence="4" type="ORF">SDC9_69047</name>
</gene>
<reference evidence="4" key="1">
    <citation type="submission" date="2019-08" db="EMBL/GenBank/DDBJ databases">
        <authorList>
            <person name="Kucharzyk K."/>
            <person name="Murdoch R.W."/>
            <person name="Higgins S."/>
            <person name="Loffler F."/>
        </authorList>
    </citation>
    <scope>NUCLEOTIDE SEQUENCE</scope>
</reference>
<dbReference type="Gene3D" id="3.20.20.10">
    <property type="entry name" value="Alanine racemase"/>
    <property type="match status" value="1"/>
</dbReference>
<dbReference type="GO" id="GO:0043876">
    <property type="term" value="F:D-threonine aldolase activity"/>
    <property type="evidence" value="ECO:0007669"/>
    <property type="project" value="UniProtKB-EC"/>
</dbReference>
<feature type="domain" description="D-serine dehydratase-like" evidence="3">
    <location>
        <begin position="254"/>
        <end position="348"/>
    </location>
</feature>
<evidence type="ECO:0000256" key="2">
    <source>
        <dbReference type="ARBA" id="ARBA00023239"/>
    </source>
</evidence>
<name>A0A644Y230_9ZZZZ</name>
<dbReference type="GO" id="GO:0008721">
    <property type="term" value="F:D-serine ammonia-lyase activity"/>
    <property type="evidence" value="ECO:0007669"/>
    <property type="project" value="TreeGrafter"/>
</dbReference>
<comment type="similarity">
    <text evidence="1">Belongs to the DSD1 family.</text>
</comment>